<feature type="domain" description="TonB-dependent receptor-like beta-barrel" evidence="17">
    <location>
        <begin position="313"/>
        <end position="783"/>
    </location>
</feature>
<accession>A0A2S8AGH8</accession>
<dbReference type="Gene3D" id="2.170.130.10">
    <property type="entry name" value="TonB-dependent receptor, plug domain"/>
    <property type="match status" value="1"/>
</dbReference>
<dbReference type="PANTHER" id="PTHR32552">
    <property type="entry name" value="FERRICHROME IRON RECEPTOR-RELATED"/>
    <property type="match status" value="1"/>
</dbReference>
<dbReference type="GO" id="GO:0015891">
    <property type="term" value="P:siderophore transport"/>
    <property type="evidence" value="ECO:0007669"/>
    <property type="project" value="InterPro"/>
</dbReference>
<comment type="subcellular location">
    <subcellularLocation>
        <location evidence="1 14">Cell outer membrane</location>
        <topology evidence="1 14">Multi-pass membrane protein</topology>
    </subcellularLocation>
</comment>
<comment type="caution">
    <text evidence="19">The sequence shown here is derived from an EMBL/GenBank/DDBJ whole genome shotgun (WGS) entry which is preliminary data.</text>
</comment>
<keyword evidence="3 14" id="KW-0813">Transport</keyword>
<evidence type="ECO:0000256" key="1">
    <source>
        <dbReference type="ARBA" id="ARBA00004571"/>
    </source>
</evidence>
<dbReference type="Proteomes" id="UP000238042">
    <property type="component" value="Unassembled WGS sequence"/>
</dbReference>
<evidence type="ECO:0000256" key="7">
    <source>
        <dbReference type="ARBA" id="ARBA00022729"/>
    </source>
</evidence>
<keyword evidence="20" id="KW-1185">Reference proteome</keyword>
<dbReference type="PROSITE" id="PS52016">
    <property type="entry name" value="TONB_DEPENDENT_REC_3"/>
    <property type="match status" value="1"/>
</dbReference>
<evidence type="ECO:0000256" key="11">
    <source>
        <dbReference type="ARBA" id="ARBA00023136"/>
    </source>
</evidence>
<dbReference type="InterPro" id="IPR036942">
    <property type="entry name" value="Beta-barrel_TonB_sf"/>
</dbReference>
<keyword evidence="5" id="KW-0410">Iron transport</keyword>
<evidence type="ECO:0000256" key="2">
    <source>
        <dbReference type="ARBA" id="ARBA00009810"/>
    </source>
</evidence>
<keyword evidence="8" id="KW-0408">Iron</keyword>
<dbReference type="NCBIfam" id="TIGR01783">
    <property type="entry name" value="TonB-siderophor"/>
    <property type="match status" value="1"/>
</dbReference>
<dbReference type="GO" id="GO:0038023">
    <property type="term" value="F:signaling receptor activity"/>
    <property type="evidence" value="ECO:0007669"/>
    <property type="project" value="InterPro"/>
</dbReference>
<reference evidence="19 20" key="1">
    <citation type="submission" date="2018-02" db="EMBL/GenBank/DDBJ databases">
        <title>Genome sequences of Apibacter spp., gut symbionts of Asian honey bees.</title>
        <authorList>
            <person name="Kwong W.K."/>
            <person name="Steele M.I."/>
            <person name="Moran N.A."/>
        </authorList>
    </citation>
    <scope>NUCLEOTIDE SEQUENCE [LARGE SCALE GENOMIC DNA]</scope>
    <source>
        <strain evidence="20">wkB301</strain>
    </source>
</reference>
<dbReference type="InterPro" id="IPR013784">
    <property type="entry name" value="Carb-bd-like_fold"/>
</dbReference>
<gene>
    <name evidence="19" type="ORF">C4S77_01415</name>
</gene>
<evidence type="ECO:0000256" key="12">
    <source>
        <dbReference type="ARBA" id="ARBA00023170"/>
    </source>
</evidence>
<name>A0A2S8AGH8_9FLAO</name>
<dbReference type="SUPFAM" id="SSF56935">
    <property type="entry name" value="Porins"/>
    <property type="match status" value="1"/>
</dbReference>
<sequence length="814" mass="91107">MKKTHLFLIFLFLCQLMLAQNNSIIRGVLVTPDNQPISNAVIYIDGNKLDQTTLSNGEFEISGLAEGEHKVTFISPDSKKYSEKISVTNNETRSLVITMRTENSTNEKEIEDVYVYGTGNQPKGMDVITRIPISPREMPQNISVITNKIIEEQGAQNITDAVRNVPGVILFGTYGGGMESMSIRGYRGTPVLKNGIQVDSDFRSASLMTDMQGVQSIQVLKGSASITQGIGNNLGSPGGVINVVTKTPQFLNGGSVSLMSGSWGLFRPTFDYQTVLDKKQTAAFRINGAYQRADSYKSRVNSNRIYVNPSFEWRPDDKTQITLELDYMNNNHTPDRGTVNFGPDTENHLYEMPHNKFTGWGTDNENIKTTTYSAKIVRNLGHNLSLRALYAASDYKDESYGMGSIIRAASKDYLLRSRGLGWSESEDKNKVIQIDLIGKEIYTGKIKHTFQVGFDYKRNDKSNTTHKTTQYNPITKKTEIVSSFVVDTINILDPIPNNLPNSIGKKIFKAPSDVVNTKSDVYGIMVQEAIEINKYIRANLALRYSQNSIRENSNAANEAWDPFFGLMITPIENISVFGNYATTTDLRSANNPTPDGGTLGASTTNQWEFGVKSDWFNKKLAFNVSYFHIRNNDLSYQIYNANGSRTGLYELAGDVTRKGMDLEVTGKIFDNLKVIAGYSYLDAKYKNSPAYHNGSRPMNTPYNTANGWVQYLFNKGTLKNLSIGVGVYYVGDRPVNDYSIAGADPHGNNYPKPPFNMPEYTTFNAQLGYTYQNIGLQVFFNNIFDEVGYTSYYRGGFIDQIDPRNFKVQLSYKF</sequence>
<dbReference type="InterPro" id="IPR039426">
    <property type="entry name" value="TonB-dep_rcpt-like"/>
</dbReference>
<evidence type="ECO:0000259" key="17">
    <source>
        <dbReference type="Pfam" id="PF00593"/>
    </source>
</evidence>
<organism evidence="19 20">
    <name type="scientific">Apibacter adventoris</name>
    <dbReference type="NCBI Taxonomy" id="1679466"/>
    <lineage>
        <taxon>Bacteria</taxon>
        <taxon>Pseudomonadati</taxon>
        <taxon>Bacteroidota</taxon>
        <taxon>Flavobacteriia</taxon>
        <taxon>Flavobacteriales</taxon>
        <taxon>Weeksellaceae</taxon>
        <taxon>Apibacter</taxon>
    </lineage>
</organism>
<dbReference type="GO" id="GO:0015344">
    <property type="term" value="F:siderophore uptake transmembrane transporter activity"/>
    <property type="evidence" value="ECO:0007669"/>
    <property type="project" value="TreeGrafter"/>
</dbReference>
<evidence type="ECO:0000313" key="19">
    <source>
        <dbReference type="EMBL" id="PQL95480.1"/>
    </source>
</evidence>
<protein>
    <submittedName>
        <fullName evidence="19">TonB-dependent siderophore receptor</fullName>
    </submittedName>
</protein>
<dbReference type="InterPro" id="IPR037066">
    <property type="entry name" value="Plug_dom_sf"/>
</dbReference>
<dbReference type="InterPro" id="IPR000531">
    <property type="entry name" value="Beta-barrel_TonB"/>
</dbReference>
<dbReference type="SUPFAM" id="SSF49452">
    <property type="entry name" value="Starch-binding domain-like"/>
    <property type="match status" value="1"/>
</dbReference>
<dbReference type="RefSeq" id="WP_105245514.1">
    <property type="nucleotide sequence ID" value="NZ_PSZM01000001.1"/>
</dbReference>
<evidence type="ECO:0000256" key="10">
    <source>
        <dbReference type="ARBA" id="ARBA00023077"/>
    </source>
</evidence>
<keyword evidence="13 14" id="KW-0998">Cell outer membrane</keyword>
<feature type="domain" description="TonB-dependent receptor plug" evidence="18">
    <location>
        <begin position="135"/>
        <end position="232"/>
    </location>
</feature>
<feature type="chain" id="PRO_5015602865" evidence="16">
    <location>
        <begin position="20"/>
        <end position="814"/>
    </location>
</feature>
<evidence type="ECO:0000256" key="16">
    <source>
        <dbReference type="SAM" id="SignalP"/>
    </source>
</evidence>
<dbReference type="Gene3D" id="2.40.170.20">
    <property type="entry name" value="TonB-dependent receptor, beta-barrel domain"/>
    <property type="match status" value="1"/>
</dbReference>
<keyword evidence="10 15" id="KW-0798">TonB box</keyword>
<evidence type="ECO:0000259" key="18">
    <source>
        <dbReference type="Pfam" id="PF07715"/>
    </source>
</evidence>
<evidence type="ECO:0000256" key="13">
    <source>
        <dbReference type="ARBA" id="ARBA00023237"/>
    </source>
</evidence>
<dbReference type="GO" id="GO:0009279">
    <property type="term" value="C:cell outer membrane"/>
    <property type="evidence" value="ECO:0007669"/>
    <property type="project" value="UniProtKB-SubCell"/>
</dbReference>
<evidence type="ECO:0000313" key="20">
    <source>
        <dbReference type="Proteomes" id="UP000238042"/>
    </source>
</evidence>
<dbReference type="InterPro" id="IPR012910">
    <property type="entry name" value="Plug_dom"/>
</dbReference>
<proteinExistence type="inferred from homology"/>
<dbReference type="OrthoDB" id="9775095at2"/>
<dbReference type="InterPro" id="IPR010105">
    <property type="entry name" value="TonB_sidphr_rcpt"/>
</dbReference>
<evidence type="ECO:0000256" key="3">
    <source>
        <dbReference type="ARBA" id="ARBA00022448"/>
    </source>
</evidence>
<dbReference type="Pfam" id="PF07715">
    <property type="entry name" value="Plug"/>
    <property type="match status" value="1"/>
</dbReference>
<keyword evidence="7 16" id="KW-0732">Signal</keyword>
<comment type="similarity">
    <text evidence="2 14 15">Belongs to the TonB-dependent receptor family.</text>
</comment>
<evidence type="ECO:0000256" key="9">
    <source>
        <dbReference type="ARBA" id="ARBA00023065"/>
    </source>
</evidence>
<feature type="signal peptide" evidence="16">
    <location>
        <begin position="1"/>
        <end position="19"/>
    </location>
</feature>
<keyword evidence="9" id="KW-0406">Ion transport</keyword>
<keyword evidence="12 19" id="KW-0675">Receptor</keyword>
<keyword evidence="11 14" id="KW-0472">Membrane</keyword>
<evidence type="ECO:0000256" key="5">
    <source>
        <dbReference type="ARBA" id="ARBA00022496"/>
    </source>
</evidence>
<keyword evidence="6 14" id="KW-0812">Transmembrane</keyword>
<dbReference type="GO" id="GO:0030246">
    <property type="term" value="F:carbohydrate binding"/>
    <property type="evidence" value="ECO:0007669"/>
    <property type="project" value="InterPro"/>
</dbReference>
<evidence type="ECO:0000256" key="14">
    <source>
        <dbReference type="PROSITE-ProRule" id="PRU01360"/>
    </source>
</evidence>
<evidence type="ECO:0000256" key="4">
    <source>
        <dbReference type="ARBA" id="ARBA00022452"/>
    </source>
</evidence>
<evidence type="ECO:0000256" key="15">
    <source>
        <dbReference type="RuleBase" id="RU003357"/>
    </source>
</evidence>
<dbReference type="EMBL" id="PSZM01000001">
    <property type="protein sequence ID" value="PQL95480.1"/>
    <property type="molecule type" value="Genomic_DNA"/>
</dbReference>
<evidence type="ECO:0000256" key="8">
    <source>
        <dbReference type="ARBA" id="ARBA00023004"/>
    </source>
</evidence>
<dbReference type="Pfam" id="PF00593">
    <property type="entry name" value="TonB_dep_Rec_b-barrel"/>
    <property type="match status" value="1"/>
</dbReference>
<evidence type="ECO:0000256" key="6">
    <source>
        <dbReference type="ARBA" id="ARBA00022692"/>
    </source>
</evidence>
<keyword evidence="4 14" id="KW-1134">Transmembrane beta strand</keyword>
<dbReference type="Pfam" id="PF13715">
    <property type="entry name" value="CarbopepD_reg_2"/>
    <property type="match status" value="1"/>
</dbReference>
<dbReference type="Gene3D" id="2.60.40.1120">
    <property type="entry name" value="Carboxypeptidase-like, regulatory domain"/>
    <property type="match status" value="1"/>
</dbReference>
<dbReference type="CDD" id="cd01347">
    <property type="entry name" value="ligand_gated_channel"/>
    <property type="match status" value="1"/>
</dbReference>
<dbReference type="AlphaFoldDB" id="A0A2S8AGH8"/>
<dbReference type="PANTHER" id="PTHR32552:SF68">
    <property type="entry name" value="FERRICHROME OUTER MEMBRANE TRANSPORTER_PHAGE RECEPTOR"/>
    <property type="match status" value="1"/>
</dbReference>